<name>A0A1G6IIC3_9ACTN</name>
<keyword evidence="1" id="KW-0808">Transferase</keyword>
<dbReference type="AlphaFoldDB" id="A0A1G6IIC3"/>
<proteinExistence type="predicted"/>
<dbReference type="STRING" id="1190417.SAMN05660690_0394"/>
<organism evidence="1 2">
    <name type="scientific">Geodermatophilus telluris</name>
    <dbReference type="NCBI Taxonomy" id="1190417"/>
    <lineage>
        <taxon>Bacteria</taxon>
        <taxon>Bacillati</taxon>
        <taxon>Actinomycetota</taxon>
        <taxon>Actinomycetes</taxon>
        <taxon>Geodermatophilales</taxon>
        <taxon>Geodermatophilaceae</taxon>
        <taxon>Geodermatophilus</taxon>
    </lineage>
</organism>
<protein>
    <submittedName>
        <fullName evidence="1">Glycosyl transferases group 1</fullName>
    </submittedName>
</protein>
<dbReference type="Proteomes" id="UP000199416">
    <property type="component" value="Unassembled WGS sequence"/>
</dbReference>
<dbReference type="SUPFAM" id="SSF53756">
    <property type="entry name" value="UDP-Glycosyltransferase/glycogen phosphorylase"/>
    <property type="match status" value="1"/>
</dbReference>
<gene>
    <name evidence="1" type="ORF">SAMN05660690_0394</name>
</gene>
<dbReference type="RefSeq" id="WP_091362713.1">
    <property type="nucleotide sequence ID" value="NZ_FMZF01000001.1"/>
</dbReference>
<evidence type="ECO:0000313" key="2">
    <source>
        <dbReference type="Proteomes" id="UP000199416"/>
    </source>
</evidence>
<dbReference type="OrthoDB" id="5142720at2"/>
<keyword evidence="2" id="KW-1185">Reference proteome</keyword>
<dbReference type="Pfam" id="PF13692">
    <property type="entry name" value="Glyco_trans_1_4"/>
    <property type="match status" value="1"/>
</dbReference>
<reference evidence="2" key="1">
    <citation type="submission" date="2016-10" db="EMBL/GenBank/DDBJ databases">
        <authorList>
            <person name="Varghese N."/>
            <person name="Submissions S."/>
        </authorList>
    </citation>
    <scope>NUCLEOTIDE SEQUENCE [LARGE SCALE GENOMIC DNA]</scope>
    <source>
        <strain evidence="2">DSM 45421</strain>
    </source>
</reference>
<accession>A0A1G6IIC3</accession>
<evidence type="ECO:0000313" key="1">
    <source>
        <dbReference type="EMBL" id="SDC06238.1"/>
    </source>
</evidence>
<dbReference type="GO" id="GO:0016740">
    <property type="term" value="F:transferase activity"/>
    <property type="evidence" value="ECO:0007669"/>
    <property type="project" value="UniProtKB-KW"/>
</dbReference>
<sequence length="389" mass="41423">MSGSTDAPSPQPHPESSAAPLRIFAATSYGPHTALTGGRLRRDNLLQALAARGHRIDRLDVPGAPGISSAANAGRLSLTPAFRERARAADVVLLGDVFVLPMMPVLARTGRPVLVELVDSPYRLVGAAPRRTPAERASALFQAAQLVPVMQVLLPMADAVTYISGEDGEVDRAHVKRLPPDSVVPNGIESSLLDLPLTTPPDGGYLAWLADWRYPPNRESYEWFVEEVAVHLADDVLARVRTFGAGDPRSARGTGDARWDRVRRLVEHAGFVDSLARVYEEAHATVAPVVRGAGVNNKVLEPLAAGRTVLTTAIGSRGLPPEIRAHLRIASTGVDFAAELEDLLRAPGSVEEAQGARAAVQALSWDAAAVRMEEALRRVVAAHAARSAG</sequence>
<dbReference type="EMBL" id="FMZF01000001">
    <property type="protein sequence ID" value="SDC06238.1"/>
    <property type="molecule type" value="Genomic_DNA"/>
</dbReference>